<proteinExistence type="predicted"/>
<feature type="domain" description="CMP/dCMP-type deaminase" evidence="3">
    <location>
        <begin position="9"/>
        <end position="209"/>
    </location>
</feature>
<dbReference type="InterPro" id="IPR016193">
    <property type="entry name" value="Cytidine_deaminase-like"/>
</dbReference>
<keyword evidence="1" id="KW-0378">Hydrolase</keyword>
<sequence length="274" mass="29845">MASSNHDAAEANFFMEQAIHVAKAALDIGEVPVGCVIVLSDGISEPKLSASDSIVATADEQGHDNDNTFDYKSSPSVIISHGANQVNATRDATRHAEVVAIDRLLTRANSSDRLKLPADVIRKSAHGKVPESYSPDNNDYWVNVPEEEGHWKNGFGWGSGKIHDASILEKCDLYVTCEPCIMCAAALSMVGIGRVFFGCRNDRFGGCGSILHLHKPDALPSSEHVGFPIVGGILEKEAIGLLRSFYDRENFHAPDEKRKRKHIDKTCDDKTDTS</sequence>
<dbReference type="PANTHER" id="PTHR11079:SF149">
    <property type="entry name" value="TRNA-SPECIFIC ADENOSINE DEAMINASE 2"/>
    <property type="match status" value="1"/>
</dbReference>
<dbReference type="Gene3D" id="3.40.140.10">
    <property type="entry name" value="Cytidine Deaminase, domain 2"/>
    <property type="match status" value="1"/>
</dbReference>
<dbReference type="Proteomes" id="UP001530400">
    <property type="component" value="Unassembled WGS sequence"/>
</dbReference>
<gene>
    <name evidence="4" type="ORF">ACHAWO_005039</name>
</gene>
<evidence type="ECO:0000313" key="5">
    <source>
        <dbReference type="Proteomes" id="UP001530400"/>
    </source>
</evidence>
<dbReference type="PROSITE" id="PS51747">
    <property type="entry name" value="CYT_DCMP_DEAMINASES_2"/>
    <property type="match status" value="1"/>
</dbReference>
<dbReference type="GO" id="GO:0016787">
    <property type="term" value="F:hydrolase activity"/>
    <property type="evidence" value="ECO:0007669"/>
    <property type="project" value="UniProtKB-KW"/>
</dbReference>
<comment type="caution">
    <text evidence="4">The sequence shown here is derived from an EMBL/GenBank/DDBJ whole genome shotgun (WGS) entry which is preliminary data.</text>
</comment>
<protein>
    <recommendedName>
        <fullName evidence="3">CMP/dCMP-type deaminase domain-containing protein</fullName>
    </recommendedName>
</protein>
<name>A0ABD3P9K8_9STRA</name>
<dbReference type="Pfam" id="PF00383">
    <property type="entry name" value="dCMP_cyt_deam_1"/>
    <property type="match status" value="1"/>
</dbReference>
<evidence type="ECO:0000256" key="2">
    <source>
        <dbReference type="SAM" id="MobiDB-lite"/>
    </source>
</evidence>
<accession>A0ABD3P9K8</accession>
<dbReference type="EMBL" id="JALLPJ020000734">
    <property type="protein sequence ID" value="KAL3784262.1"/>
    <property type="molecule type" value="Genomic_DNA"/>
</dbReference>
<feature type="compositionally biased region" description="Basic and acidic residues" evidence="2">
    <location>
        <begin position="264"/>
        <end position="274"/>
    </location>
</feature>
<keyword evidence="5" id="KW-1185">Reference proteome</keyword>
<reference evidence="4 5" key="1">
    <citation type="submission" date="2024-10" db="EMBL/GenBank/DDBJ databases">
        <title>Updated reference genomes for cyclostephanoid diatoms.</title>
        <authorList>
            <person name="Roberts W.R."/>
            <person name="Alverson A.J."/>
        </authorList>
    </citation>
    <scope>NUCLEOTIDE SEQUENCE [LARGE SCALE GENOMIC DNA]</scope>
    <source>
        <strain evidence="4 5">AJA010-31</strain>
    </source>
</reference>
<dbReference type="AlphaFoldDB" id="A0ABD3P9K8"/>
<dbReference type="InterPro" id="IPR002125">
    <property type="entry name" value="CMP_dCMP_dom"/>
</dbReference>
<evidence type="ECO:0000259" key="3">
    <source>
        <dbReference type="PROSITE" id="PS51747"/>
    </source>
</evidence>
<dbReference type="CDD" id="cd01285">
    <property type="entry name" value="nucleoside_deaminase"/>
    <property type="match status" value="1"/>
</dbReference>
<dbReference type="PANTHER" id="PTHR11079">
    <property type="entry name" value="CYTOSINE DEAMINASE FAMILY MEMBER"/>
    <property type="match status" value="1"/>
</dbReference>
<feature type="region of interest" description="Disordered" evidence="2">
    <location>
        <begin position="254"/>
        <end position="274"/>
    </location>
</feature>
<organism evidence="4 5">
    <name type="scientific">Cyclotella atomus</name>
    <dbReference type="NCBI Taxonomy" id="382360"/>
    <lineage>
        <taxon>Eukaryota</taxon>
        <taxon>Sar</taxon>
        <taxon>Stramenopiles</taxon>
        <taxon>Ochrophyta</taxon>
        <taxon>Bacillariophyta</taxon>
        <taxon>Coscinodiscophyceae</taxon>
        <taxon>Thalassiosirophycidae</taxon>
        <taxon>Stephanodiscales</taxon>
        <taxon>Stephanodiscaceae</taxon>
        <taxon>Cyclotella</taxon>
    </lineage>
</organism>
<evidence type="ECO:0000256" key="1">
    <source>
        <dbReference type="ARBA" id="ARBA00022801"/>
    </source>
</evidence>
<dbReference type="SUPFAM" id="SSF53927">
    <property type="entry name" value="Cytidine deaminase-like"/>
    <property type="match status" value="1"/>
</dbReference>
<evidence type="ECO:0000313" key="4">
    <source>
        <dbReference type="EMBL" id="KAL3784262.1"/>
    </source>
</evidence>